<dbReference type="InterPro" id="IPR020459">
    <property type="entry name" value="AMP-binding"/>
</dbReference>
<keyword evidence="3" id="KW-0597">Phosphoprotein</keyword>
<dbReference type="Gene3D" id="2.30.38.10">
    <property type="entry name" value="Luciferase, Domain 3"/>
    <property type="match status" value="1"/>
</dbReference>
<comment type="cofactor">
    <cofactor evidence="1">
        <name>pantetheine 4'-phosphate</name>
        <dbReference type="ChEBI" id="CHEBI:47942"/>
    </cofactor>
</comment>
<dbReference type="InterPro" id="IPR020845">
    <property type="entry name" value="AMP-binding_CS"/>
</dbReference>
<dbReference type="GO" id="GO:0043041">
    <property type="term" value="P:amino acid activation for nonribosomal peptide biosynthetic process"/>
    <property type="evidence" value="ECO:0007669"/>
    <property type="project" value="TreeGrafter"/>
</dbReference>
<dbReference type="PROSITE" id="PS00455">
    <property type="entry name" value="AMP_BINDING"/>
    <property type="match status" value="1"/>
</dbReference>
<proteinExistence type="predicted"/>
<organism evidence="6 7">
    <name type="scientific">Micromonospora siamensis</name>
    <dbReference type="NCBI Taxonomy" id="299152"/>
    <lineage>
        <taxon>Bacteria</taxon>
        <taxon>Bacillati</taxon>
        <taxon>Actinomycetota</taxon>
        <taxon>Actinomycetes</taxon>
        <taxon>Micromonosporales</taxon>
        <taxon>Micromonosporaceae</taxon>
        <taxon>Micromonospora</taxon>
    </lineage>
</organism>
<dbReference type="RefSeq" id="WP_088971146.1">
    <property type="nucleotide sequence ID" value="NZ_JBHLYF010000028.1"/>
</dbReference>
<dbReference type="Pfam" id="PF00501">
    <property type="entry name" value="AMP-binding"/>
    <property type="match status" value="1"/>
</dbReference>
<evidence type="ECO:0000256" key="2">
    <source>
        <dbReference type="ARBA" id="ARBA00022450"/>
    </source>
</evidence>
<dbReference type="PROSITE" id="PS00012">
    <property type="entry name" value="PHOSPHOPANTETHEINE"/>
    <property type="match status" value="1"/>
</dbReference>
<dbReference type="PRINTS" id="PR00154">
    <property type="entry name" value="AMPBINDING"/>
</dbReference>
<dbReference type="AlphaFoldDB" id="A0A1C5I9F9"/>
<dbReference type="InterPro" id="IPR025110">
    <property type="entry name" value="AMP-bd_C"/>
</dbReference>
<dbReference type="GO" id="GO:0044550">
    <property type="term" value="P:secondary metabolite biosynthetic process"/>
    <property type="evidence" value="ECO:0007669"/>
    <property type="project" value="TreeGrafter"/>
</dbReference>
<dbReference type="NCBIfam" id="TIGR01733">
    <property type="entry name" value="AA-adenyl-dom"/>
    <property type="match status" value="1"/>
</dbReference>
<evidence type="ECO:0000256" key="3">
    <source>
        <dbReference type="ARBA" id="ARBA00022553"/>
    </source>
</evidence>
<dbReference type="EMBL" id="LT607751">
    <property type="protein sequence ID" value="SCG54775.1"/>
    <property type="molecule type" value="Genomic_DNA"/>
</dbReference>
<accession>A0A1C5I9F9</accession>
<dbReference type="Gene3D" id="3.40.50.1820">
    <property type="entry name" value="alpha/beta hydrolase"/>
    <property type="match status" value="1"/>
</dbReference>
<dbReference type="Gene3D" id="3.30.300.30">
    <property type="match status" value="1"/>
</dbReference>
<evidence type="ECO:0000256" key="1">
    <source>
        <dbReference type="ARBA" id="ARBA00001957"/>
    </source>
</evidence>
<dbReference type="InterPro" id="IPR045851">
    <property type="entry name" value="AMP-bd_C_sf"/>
</dbReference>
<dbReference type="InterPro" id="IPR020806">
    <property type="entry name" value="PKS_PP-bd"/>
</dbReference>
<dbReference type="SMART" id="SM00823">
    <property type="entry name" value="PKS_PP"/>
    <property type="match status" value="1"/>
</dbReference>
<dbReference type="FunFam" id="3.40.50.980:FF:000001">
    <property type="entry name" value="Non-ribosomal peptide synthetase"/>
    <property type="match status" value="1"/>
</dbReference>
<keyword evidence="2" id="KW-0596">Phosphopantetheine</keyword>
<dbReference type="PANTHER" id="PTHR45527">
    <property type="entry name" value="NONRIBOSOMAL PEPTIDE SYNTHETASE"/>
    <property type="match status" value="1"/>
</dbReference>
<dbReference type="Pfam" id="PF00550">
    <property type="entry name" value="PP-binding"/>
    <property type="match status" value="1"/>
</dbReference>
<evidence type="ECO:0000259" key="5">
    <source>
        <dbReference type="PROSITE" id="PS50075"/>
    </source>
</evidence>
<evidence type="ECO:0000313" key="7">
    <source>
        <dbReference type="Proteomes" id="UP000198210"/>
    </source>
</evidence>
<dbReference type="Pfam" id="PF13193">
    <property type="entry name" value="AMP-binding_C"/>
    <property type="match status" value="1"/>
</dbReference>
<dbReference type="GO" id="GO:0031177">
    <property type="term" value="F:phosphopantetheine binding"/>
    <property type="evidence" value="ECO:0007669"/>
    <property type="project" value="InterPro"/>
</dbReference>
<dbReference type="InterPro" id="IPR006162">
    <property type="entry name" value="Ppantetheine_attach_site"/>
</dbReference>
<feature type="region of interest" description="Disordered" evidence="4">
    <location>
        <begin position="584"/>
        <end position="608"/>
    </location>
</feature>
<name>A0A1C5I9F9_9ACTN</name>
<dbReference type="SUPFAM" id="SSF47336">
    <property type="entry name" value="ACP-like"/>
    <property type="match status" value="1"/>
</dbReference>
<sequence>MRSGPGTLAHELVAGWARERPDAVAVSSERRSLTYAQLDHRADRLAAALRAHGVGPETRVGICLPRTADWITALLAVFKAGGAYVPLDPEYPPARLEYMLADSAATVLVGTGPTAEHLAGACDVPLLAPDAETASSATGPGAHPDNLAYVIYTSGSTGRPKGVQVTHASLGNMLAGLTPALEVGPGRRTLQCVSFSFDISVFDTLATLTNGGTLVIATKEEVASPERLADRLRGERIHTVALPPSVLATLVDQEFPDLAVVGSGGEACPPKLAASFAARHRFVNGYGPTETTVAASLFEVTPEHGELPSVPIGAPCAGVSLYVVDDPAGTAAPPGGTGEICIGGAGVARGYLGRPALTAAAFVPDPFSGVPGSRLYRTGDLGRFLPDGALEFSGRADGQVKIRGHRIELNEIRQALERHPRVSQAVVLVGETGLLGGQILAFVLPASGQDAVTGGLLRRHLADELPDYMVPNSITLVREFPLTPNHKVDHAALLAQGSGPRRRDVPVVAPRTPVEADLLRIWQEVLGQPEIGIRDDFFELGGHSLLAAQVVARIEKAHGVQLRLETLLAQGRTVEGLADAVSRAAAGGGTGRPPITRIPRPARRTVPS</sequence>
<reference evidence="6 7" key="1">
    <citation type="submission" date="2016-06" db="EMBL/GenBank/DDBJ databases">
        <authorList>
            <person name="Kjaerup R.B."/>
            <person name="Dalgaard T.S."/>
            <person name="Juul-Madsen H.R."/>
        </authorList>
    </citation>
    <scope>NUCLEOTIDE SEQUENCE [LARGE SCALE GENOMIC DNA]</scope>
    <source>
        <strain evidence="6 7">DSM 45097</strain>
    </source>
</reference>
<dbReference type="InterPro" id="IPR036736">
    <property type="entry name" value="ACP-like_sf"/>
</dbReference>
<evidence type="ECO:0000313" key="6">
    <source>
        <dbReference type="EMBL" id="SCG54775.1"/>
    </source>
</evidence>
<dbReference type="PROSITE" id="PS50075">
    <property type="entry name" value="CARRIER"/>
    <property type="match status" value="1"/>
</dbReference>
<dbReference type="FunFam" id="3.40.50.12780:FF:000012">
    <property type="entry name" value="Non-ribosomal peptide synthetase"/>
    <property type="match status" value="1"/>
</dbReference>
<keyword evidence="7" id="KW-1185">Reference proteome</keyword>
<dbReference type="PANTHER" id="PTHR45527:SF1">
    <property type="entry name" value="FATTY ACID SYNTHASE"/>
    <property type="match status" value="1"/>
</dbReference>
<dbReference type="GO" id="GO:0072330">
    <property type="term" value="P:monocarboxylic acid biosynthetic process"/>
    <property type="evidence" value="ECO:0007669"/>
    <property type="project" value="UniProtKB-ARBA"/>
</dbReference>
<gene>
    <name evidence="6" type="ORF">GA0074704_3083</name>
</gene>
<dbReference type="InterPro" id="IPR010071">
    <property type="entry name" value="AA_adenyl_dom"/>
</dbReference>
<dbReference type="InterPro" id="IPR000873">
    <property type="entry name" value="AMP-dep_synth/lig_dom"/>
</dbReference>
<dbReference type="Proteomes" id="UP000198210">
    <property type="component" value="Chromosome I"/>
</dbReference>
<evidence type="ECO:0000256" key="4">
    <source>
        <dbReference type="SAM" id="MobiDB-lite"/>
    </source>
</evidence>
<dbReference type="Gene3D" id="3.40.50.980">
    <property type="match status" value="2"/>
</dbReference>
<feature type="domain" description="Carrier" evidence="5">
    <location>
        <begin position="509"/>
        <end position="585"/>
    </location>
</feature>
<dbReference type="GO" id="GO:0005737">
    <property type="term" value="C:cytoplasm"/>
    <property type="evidence" value="ECO:0007669"/>
    <property type="project" value="TreeGrafter"/>
</dbReference>
<dbReference type="FunFam" id="1.10.1200.10:FF:000016">
    <property type="entry name" value="Non-ribosomal peptide synthase"/>
    <property type="match status" value="1"/>
</dbReference>
<dbReference type="CDD" id="cd05930">
    <property type="entry name" value="A_NRPS"/>
    <property type="match status" value="1"/>
</dbReference>
<protein>
    <submittedName>
        <fullName evidence="6">Amino acid adenylation domain-containing protein</fullName>
    </submittedName>
</protein>
<dbReference type="InterPro" id="IPR029058">
    <property type="entry name" value="AB_hydrolase_fold"/>
</dbReference>
<dbReference type="InterPro" id="IPR009081">
    <property type="entry name" value="PP-bd_ACP"/>
</dbReference>
<dbReference type="SUPFAM" id="SSF56801">
    <property type="entry name" value="Acetyl-CoA synthetase-like"/>
    <property type="match status" value="1"/>
</dbReference>